<protein>
    <submittedName>
        <fullName evidence="1">Uncharacterized protein</fullName>
    </submittedName>
</protein>
<sequence>MTECPFRRIAVVHVNPNGRWCFGVGPLTGNGFEREMDSMSGHWPEMAQFSGHVFFFPIFATCSENLNRM</sequence>
<evidence type="ECO:0000313" key="2">
    <source>
        <dbReference type="Proteomes" id="UP000823749"/>
    </source>
</evidence>
<dbReference type="Proteomes" id="UP000823749">
    <property type="component" value="Chromosome 6"/>
</dbReference>
<evidence type="ECO:0000313" key="1">
    <source>
        <dbReference type="EMBL" id="KAG5544230.1"/>
    </source>
</evidence>
<reference evidence="1 2" key="1">
    <citation type="submission" date="2020-08" db="EMBL/GenBank/DDBJ databases">
        <title>Plant Genome Project.</title>
        <authorList>
            <person name="Zhang R.-G."/>
        </authorList>
    </citation>
    <scope>NUCLEOTIDE SEQUENCE [LARGE SCALE GENOMIC DNA]</scope>
    <source>
        <strain evidence="1">WSP0</strain>
        <tissue evidence="1">Leaf</tissue>
    </source>
</reference>
<name>A0AAV6JVT7_9ERIC</name>
<dbReference type="AlphaFoldDB" id="A0AAV6JVT7"/>
<accession>A0AAV6JVT7</accession>
<proteinExistence type="predicted"/>
<organism evidence="1 2">
    <name type="scientific">Rhododendron griersonianum</name>
    <dbReference type="NCBI Taxonomy" id="479676"/>
    <lineage>
        <taxon>Eukaryota</taxon>
        <taxon>Viridiplantae</taxon>
        <taxon>Streptophyta</taxon>
        <taxon>Embryophyta</taxon>
        <taxon>Tracheophyta</taxon>
        <taxon>Spermatophyta</taxon>
        <taxon>Magnoliopsida</taxon>
        <taxon>eudicotyledons</taxon>
        <taxon>Gunneridae</taxon>
        <taxon>Pentapetalae</taxon>
        <taxon>asterids</taxon>
        <taxon>Ericales</taxon>
        <taxon>Ericaceae</taxon>
        <taxon>Ericoideae</taxon>
        <taxon>Rhodoreae</taxon>
        <taxon>Rhododendron</taxon>
    </lineage>
</organism>
<gene>
    <name evidence="1" type="ORF">RHGRI_016849</name>
</gene>
<dbReference type="EMBL" id="JACTNZ010000006">
    <property type="protein sequence ID" value="KAG5544230.1"/>
    <property type="molecule type" value="Genomic_DNA"/>
</dbReference>
<keyword evidence="2" id="KW-1185">Reference proteome</keyword>
<comment type="caution">
    <text evidence="1">The sequence shown here is derived from an EMBL/GenBank/DDBJ whole genome shotgun (WGS) entry which is preliminary data.</text>
</comment>